<feature type="signal peptide" evidence="1">
    <location>
        <begin position="1"/>
        <end position="18"/>
    </location>
</feature>
<reference evidence="2 3" key="1">
    <citation type="submission" date="2021-05" db="EMBL/GenBank/DDBJ databases">
        <title>Comparative genomic studies on the polysaccharide-degrading batcterial strains of the Flammeovirga genus.</title>
        <authorList>
            <person name="Zewei F."/>
            <person name="Zheng Z."/>
            <person name="Yu L."/>
            <person name="Ruyue G."/>
            <person name="Yanhong M."/>
            <person name="Yuanyuan C."/>
            <person name="Jingyan G."/>
            <person name="Wenjun H."/>
        </authorList>
    </citation>
    <scope>NUCLEOTIDE SEQUENCE [LARGE SCALE GENOMIC DNA]</scope>
    <source>
        <strain evidence="2 3">YS10</strain>
        <plasmid evidence="2 3">p1</plasmid>
    </source>
</reference>
<gene>
    <name evidence="2" type="ORF">KM029_25725</name>
</gene>
<sequence>MKASYFSLLLLCSIVSFSVDTYGQSITTIDNYNDWGWKTNYVAKNDFITVTVVPDAGGRVLEYNLGDVKSLWLNPKEFGRSYTNDDHVKMKDWRNFGGYRLVPIPRDNFALNAKGDKSQRWPPPVVIGDAPYKVLSAESKVDKVTIVVQSGVQNLPVPVWFGKEKRFTQPQVEESIQYTRSLQIEDVSSKVYYIHTLKNVGKKKVKRGIMLSSQHVSWTDSLLQDGENFVAYVPFDKEHKMKGGEQFRIDVTPEQRWRYISRNRFPLDKNNPEHVKKYFNKGTNWTGEVAPGIYEAHFDYNLMGGMHMISSKAWICYVDKTTLSAFSKSFQPFDKTLTYCEGGDVAIFNSGMETGYLETEIQTPIYTLAAGEAFDYLETHGATKLLSTPILDVNATGIITKKLALDVTSSTVKGEYGTFIEGTLKVKFLNGKNKEKVLSLGKVSPLKGIEVNQKIDKNSTEIKVVILDKHHKEHLLDEYSKISQ</sequence>
<dbReference type="RefSeq" id="WP_144077276.1">
    <property type="nucleotide sequence ID" value="NZ_CP076130.1"/>
</dbReference>
<evidence type="ECO:0000313" key="2">
    <source>
        <dbReference type="EMBL" id="QWG10378.1"/>
    </source>
</evidence>
<dbReference type="Proteomes" id="UP000682802">
    <property type="component" value="Plasmid p1"/>
</dbReference>
<proteinExistence type="predicted"/>
<keyword evidence="3" id="KW-1185">Reference proteome</keyword>
<protein>
    <submittedName>
        <fullName evidence="2">Uncharacterized protein</fullName>
    </submittedName>
</protein>
<evidence type="ECO:0000313" key="3">
    <source>
        <dbReference type="Proteomes" id="UP000682802"/>
    </source>
</evidence>
<keyword evidence="1" id="KW-0732">Signal</keyword>
<name>A0ABX8H395_9BACT</name>
<organism evidence="2 3">
    <name type="scientific">Flammeovirga kamogawensis</name>
    <dbReference type="NCBI Taxonomy" id="373891"/>
    <lineage>
        <taxon>Bacteria</taxon>
        <taxon>Pseudomonadati</taxon>
        <taxon>Bacteroidota</taxon>
        <taxon>Cytophagia</taxon>
        <taxon>Cytophagales</taxon>
        <taxon>Flammeovirgaceae</taxon>
        <taxon>Flammeovirga</taxon>
    </lineage>
</organism>
<feature type="chain" id="PRO_5045108749" evidence="1">
    <location>
        <begin position="19"/>
        <end position="484"/>
    </location>
</feature>
<dbReference type="EMBL" id="CP076130">
    <property type="protein sequence ID" value="QWG10378.1"/>
    <property type="molecule type" value="Genomic_DNA"/>
</dbReference>
<geneLocation type="plasmid" evidence="2 3">
    <name>p1</name>
</geneLocation>
<accession>A0ABX8H395</accession>
<evidence type="ECO:0000256" key="1">
    <source>
        <dbReference type="SAM" id="SignalP"/>
    </source>
</evidence>
<keyword evidence="2" id="KW-0614">Plasmid</keyword>